<sequence length="101" mass="10578">MALGPSSAHQLLATEPRAERAGLSRTRAAQLECAITAARARAPSSKLAQLPRIDLGPCAALFVRATCGYTVREAPPRSNIECGGAQPVFYLARAVFGADVV</sequence>
<feature type="region of interest" description="Disordered" evidence="1">
    <location>
        <begin position="1"/>
        <end position="21"/>
    </location>
</feature>
<evidence type="ECO:0000313" key="3">
    <source>
        <dbReference type="Proteomes" id="UP000287166"/>
    </source>
</evidence>
<protein>
    <submittedName>
        <fullName evidence="2">Uncharacterized protein</fullName>
    </submittedName>
</protein>
<dbReference type="Proteomes" id="UP000287166">
    <property type="component" value="Unassembled WGS sequence"/>
</dbReference>
<organism evidence="2 3">
    <name type="scientific">Sparassis crispa</name>
    <dbReference type="NCBI Taxonomy" id="139825"/>
    <lineage>
        <taxon>Eukaryota</taxon>
        <taxon>Fungi</taxon>
        <taxon>Dikarya</taxon>
        <taxon>Basidiomycota</taxon>
        <taxon>Agaricomycotina</taxon>
        <taxon>Agaricomycetes</taxon>
        <taxon>Polyporales</taxon>
        <taxon>Sparassidaceae</taxon>
        <taxon>Sparassis</taxon>
    </lineage>
</organism>
<evidence type="ECO:0000313" key="2">
    <source>
        <dbReference type="EMBL" id="GBE89761.1"/>
    </source>
</evidence>
<accession>A0A401H5U5</accession>
<keyword evidence="3" id="KW-1185">Reference proteome</keyword>
<evidence type="ECO:0000256" key="1">
    <source>
        <dbReference type="SAM" id="MobiDB-lite"/>
    </source>
</evidence>
<dbReference type="GeneID" id="38786678"/>
<dbReference type="RefSeq" id="XP_027620674.1">
    <property type="nucleotide sequence ID" value="XM_027764873.1"/>
</dbReference>
<reference evidence="2 3" key="1">
    <citation type="journal article" date="2018" name="Sci. Rep.">
        <title>Genome sequence of the cauliflower mushroom Sparassis crispa (Hanabiratake) and its association with beneficial usage.</title>
        <authorList>
            <person name="Kiyama R."/>
            <person name="Furutani Y."/>
            <person name="Kawaguchi K."/>
            <person name="Nakanishi T."/>
        </authorList>
    </citation>
    <scope>NUCLEOTIDE SEQUENCE [LARGE SCALE GENOMIC DNA]</scope>
</reference>
<comment type="caution">
    <text evidence="2">The sequence shown here is derived from an EMBL/GenBank/DDBJ whole genome shotgun (WGS) entry which is preliminary data.</text>
</comment>
<dbReference type="AlphaFoldDB" id="A0A401H5U5"/>
<dbReference type="InParanoid" id="A0A401H5U5"/>
<name>A0A401H5U5_9APHY</name>
<proteinExistence type="predicted"/>
<gene>
    <name evidence="2" type="ORF">SCP_1700860</name>
</gene>
<dbReference type="EMBL" id="BFAD01000017">
    <property type="protein sequence ID" value="GBE89761.1"/>
    <property type="molecule type" value="Genomic_DNA"/>
</dbReference>